<name>A0A6G0TT23_APHGL</name>
<organism evidence="1 2">
    <name type="scientific">Aphis glycines</name>
    <name type="common">Soybean aphid</name>
    <dbReference type="NCBI Taxonomy" id="307491"/>
    <lineage>
        <taxon>Eukaryota</taxon>
        <taxon>Metazoa</taxon>
        <taxon>Ecdysozoa</taxon>
        <taxon>Arthropoda</taxon>
        <taxon>Hexapoda</taxon>
        <taxon>Insecta</taxon>
        <taxon>Pterygota</taxon>
        <taxon>Neoptera</taxon>
        <taxon>Paraneoptera</taxon>
        <taxon>Hemiptera</taxon>
        <taxon>Sternorrhyncha</taxon>
        <taxon>Aphidomorpha</taxon>
        <taxon>Aphidoidea</taxon>
        <taxon>Aphididae</taxon>
        <taxon>Aphidini</taxon>
        <taxon>Aphis</taxon>
        <taxon>Aphis</taxon>
    </lineage>
</organism>
<dbReference type="EMBL" id="VYZN01000017">
    <property type="protein sequence ID" value="KAE9538043.1"/>
    <property type="molecule type" value="Genomic_DNA"/>
</dbReference>
<dbReference type="Proteomes" id="UP000475862">
    <property type="component" value="Unassembled WGS sequence"/>
</dbReference>
<dbReference type="AlphaFoldDB" id="A0A6G0TT23"/>
<comment type="caution">
    <text evidence="1">The sequence shown here is derived from an EMBL/GenBank/DDBJ whole genome shotgun (WGS) entry which is preliminary data.</text>
</comment>
<protein>
    <submittedName>
        <fullName evidence="1">Uncharacterized protein</fullName>
    </submittedName>
</protein>
<keyword evidence="2" id="KW-1185">Reference proteome</keyword>
<reference evidence="1 2" key="1">
    <citation type="submission" date="2019-08" db="EMBL/GenBank/DDBJ databases">
        <title>The genome of the soybean aphid Biotype 1, its phylome, world population structure and adaptation to the North American continent.</title>
        <authorList>
            <person name="Giordano R."/>
            <person name="Donthu R.K."/>
            <person name="Hernandez A.G."/>
            <person name="Wright C.L."/>
            <person name="Zimin A.V."/>
        </authorList>
    </citation>
    <scope>NUCLEOTIDE SEQUENCE [LARGE SCALE GENOMIC DNA]</scope>
    <source>
        <tissue evidence="1">Whole aphids</tissue>
    </source>
</reference>
<evidence type="ECO:0000313" key="2">
    <source>
        <dbReference type="Proteomes" id="UP000475862"/>
    </source>
</evidence>
<gene>
    <name evidence="1" type="ORF">AGLY_006015</name>
</gene>
<accession>A0A6G0TT23</accession>
<sequence length="233" mass="27135">MYTMYNSMILLLKYGEIDDQIACFCYWGDKHVYISKSQHIFSTMFSKLINKFTYVFNLCCHYRNDHHLSCYHKSLCVHNIRRLMTQASITSQIVIVIIINYDLLDIDVTSYLYQPESQGSKSSSADTGLKNTRCCIFETLSLLSQKTLARVTFLISAIILTFFEYFWQIIKISICSSSSYKLFSDDTSHRWAYHCVVFVRLNITHKKRIINTSTVFSKLCVARNSVITTSLYI</sequence>
<proteinExistence type="predicted"/>
<evidence type="ECO:0000313" key="1">
    <source>
        <dbReference type="EMBL" id="KAE9538043.1"/>
    </source>
</evidence>